<dbReference type="SUPFAM" id="SSF48350">
    <property type="entry name" value="GTPase activation domain, GAP"/>
    <property type="match status" value="1"/>
</dbReference>
<dbReference type="PROSITE" id="PS51741">
    <property type="entry name" value="F_BAR"/>
    <property type="match status" value="1"/>
</dbReference>
<dbReference type="PANTHER" id="PTHR23065:SF17">
    <property type="entry name" value="RHO-GTPASE-ACTIVATING PROTEIN RGD2"/>
    <property type="match status" value="1"/>
</dbReference>
<feature type="compositionally biased region" description="Polar residues" evidence="2">
    <location>
        <begin position="672"/>
        <end position="682"/>
    </location>
</feature>
<dbReference type="InterPro" id="IPR000591">
    <property type="entry name" value="DEP_dom"/>
</dbReference>
<dbReference type="Pfam" id="PF00620">
    <property type="entry name" value="RhoGAP"/>
    <property type="match status" value="1"/>
</dbReference>
<dbReference type="InterPro" id="IPR036388">
    <property type="entry name" value="WH-like_DNA-bd_sf"/>
</dbReference>
<dbReference type="InterPro" id="IPR036390">
    <property type="entry name" value="WH_DNA-bd_sf"/>
</dbReference>
<dbReference type="InterPro" id="IPR001060">
    <property type="entry name" value="FCH_dom"/>
</dbReference>
<dbReference type="SMART" id="SM00049">
    <property type="entry name" value="DEP"/>
    <property type="match status" value="1"/>
</dbReference>
<dbReference type="GO" id="GO:0000935">
    <property type="term" value="C:division septum"/>
    <property type="evidence" value="ECO:0007669"/>
    <property type="project" value="TreeGrafter"/>
</dbReference>
<evidence type="ECO:0000256" key="2">
    <source>
        <dbReference type="SAM" id="MobiDB-lite"/>
    </source>
</evidence>
<reference evidence="6" key="1">
    <citation type="submission" date="2022-12" db="EMBL/GenBank/DDBJ databases">
        <authorList>
            <person name="Brejova B."/>
        </authorList>
    </citation>
    <scope>NUCLEOTIDE SEQUENCE</scope>
</reference>
<dbReference type="CDD" id="cd04399">
    <property type="entry name" value="RhoGAP_fRGD2"/>
    <property type="match status" value="1"/>
</dbReference>
<dbReference type="InterPro" id="IPR031160">
    <property type="entry name" value="F_BAR_dom"/>
</dbReference>
<evidence type="ECO:0000259" key="4">
    <source>
        <dbReference type="PROSITE" id="PS50238"/>
    </source>
</evidence>
<feature type="compositionally biased region" description="Low complexity" evidence="2">
    <location>
        <begin position="739"/>
        <end position="752"/>
    </location>
</feature>
<dbReference type="SUPFAM" id="SSF103657">
    <property type="entry name" value="BAR/IMD domain-like"/>
    <property type="match status" value="1"/>
</dbReference>
<dbReference type="Gene3D" id="1.10.10.10">
    <property type="entry name" value="Winged helix-like DNA-binding domain superfamily/Winged helix DNA-binding domain"/>
    <property type="match status" value="1"/>
</dbReference>
<evidence type="ECO:0000313" key="6">
    <source>
        <dbReference type="EMBL" id="CAI5755857.1"/>
    </source>
</evidence>
<dbReference type="SMART" id="SM00324">
    <property type="entry name" value="RhoGAP"/>
    <property type="match status" value="1"/>
</dbReference>
<dbReference type="GO" id="GO:0007010">
    <property type="term" value="P:cytoskeleton organization"/>
    <property type="evidence" value="ECO:0007669"/>
    <property type="project" value="TreeGrafter"/>
</dbReference>
<dbReference type="Gene3D" id="1.20.1270.60">
    <property type="entry name" value="Arfaptin homology (AH) domain/BAR domain"/>
    <property type="match status" value="1"/>
</dbReference>
<dbReference type="EMBL" id="CANTUO010000001">
    <property type="protein sequence ID" value="CAI5755857.1"/>
    <property type="molecule type" value="Genomic_DNA"/>
</dbReference>
<name>A0A9W4TSN6_9ASCO</name>
<dbReference type="InterPro" id="IPR027267">
    <property type="entry name" value="AH/BAR_dom_sf"/>
</dbReference>
<gene>
    <name evidence="6" type="ORF">CANVERA_P0373</name>
</gene>
<keyword evidence="7" id="KW-1185">Reference proteome</keyword>
<evidence type="ECO:0008006" key="8">
    <source>
        <dbReference type="Google" id="ProtNLM"/>
    </source>
</evidence>
<feature type="domain" description="F-BAR" evidence="5">
    <location>
        <begin position="1"/>
        <end position="422"/>
    </location>
</feature>
<dbReference type="GO" id="GO:0005737">
    <property type="term" value="C:cytoplasm"/>
    <property type="evidence" value="ECO:0007669"/>
    <property type="project" value="TreeGrafter"/>
</dbReference>
<dbReference type="OrthoDB" id="2155291at2759"/>
<protein>
    <recommendedName>
        <fullName evidence="8">Rho-GAP domain-containing protein</fullName>
    </recommendedName>
</protein>
<evidence type="ECO:0000256" key="1">
    <source>
        <dbReference type="PROSITE-ProRule" id="PRU01077"/>
    </source>
</evidence>
<feature type="compositionally biased region" description="Polar residues" evidence="2">
    <location>
        <begin position="753"/>
        <end position="780"/>
    </location>
</feature>
<dbReference type="Pfam" id="PF00610">
    <property type="entry name" value="DEP"/>
    <property type="match status" value="1"/>
</dbReference>
<dbReference type="InterPro" id="IPR000198">
    <property type="entry name" value="RhoGAP_dom"/>
</dbReference>
<dbReference type="PROSITE" id="PS50238">
    <property type="entry name" value="RHOGAP"/>
    <property type="match status" value="1"/>
</dbReference>
<evidence type="ECO:0000313" key="7">
    <source>
        <dbReference type="Proteomes" id="UP001152885"/>
    </source>
</evidence>
<feature type="compositionally biased region" description="Basic and acidic residues" evidence="2">
    <location>
        <begin position="782"/>
        <end position="804"/>
    </location>
</feature>
<dbReference type="GO" id="GO:0005096">
    <property type="term" value="F:GTPase activator activity"/>
    <property type="evidence" value="ECO:0007669"/>
    <property type="project" value="TreeGrafter"/>
</dbReference>
<dbReference type="SUPFAM" id="SSF46785">
    <property type="entry name" value="Winged helix' DNA-binding domain"/>
    <property type="match status" value="1"/>
</dbReference>
<dbReference type="PROSITE" id="PS50186">
    <property type="entry name" value="DEP"/>
    <property type="match status" value="1"/>
</dbReference>
<feature type="domain" description="Rho-GAP" evidence="4">
    <location>
        <begin position="456"/>
        <end position="663"/>
    </location>
</feature>
<organism evidence="6 7">
    <name type="scientific">Candida verbasci</name>
    <dbReference type="NCBI Taxonomy" id="1227364"/>
    <lineage>
        <taxon>Eukaryota</taxon>
        <taxon>Fungi</taxon>
        <taxon>Dikarya</taxon>
        <taxon>Ascomycota</taxon>
        <taxon>Saccharomycotina</taxon>
        <taxon>Pichiomycetes</taxon>
        <taxon>Debaryomycetaceae</taxon>
        <taxon>Candida/Lodderomyces clade</taxon>
        <taxon>Candida</taxon>
    </lineage>
</organism>
<comment type="caution">
    <text evidence="6">The sequence shown here is derived from an EMBL/GenBank/DDBJ whole genome shotgun (WGS) entry which is preliminary data.</text>
</comment>
<dbReference type="SMART" id="SM00055">
    <property type="entry name" value="FCH"/>
    <property type="match status" value="1"/>
</dbReference>
<accession>A0A9W4TSN6</accession>
<dbReference type="GO" id="GO:0005886">
    <property type="term" value="C:plasma membrane"/>
    <property type="evidence" value="ECO:0007669"/>
    <property type="project" value="TreeGrafter"/>
</dbReference>
<sequence length="856" mass="99243">MSFADSFWSQDYQHGFQNLFNQLHQGILENNDFINLLQKRMESEILYGTSLENISIDLKPSNKRYNNDDYVSTIKNSFLKFNENFNKQGLNHLQIGENIQLNVLMPFQKWCKEHDQRVNYSESIINEKYKVLKTLQSNVERIQKRYFNKCRMLEEFKSHYSEEELNEELKDLSFSQKISNEEGSEDAEENEIYEFVGLTFTKEQMKILIKDMLETIPRISHKVAILGTYHNVSTGSSITKWVLKNIPECKNNLDKAEEFGQELLKQEFIRIIGSMTKSFINSSQFFYQWKSKSFELAQISEDHQQETNFKNFLNFDDVKEAIGVSSVDYNDKSQFHKLLNDVEQLDQQYFKLVSELDKLRCEFEELVMDHLTFMQKCELDRLKAIKKVSFDFVSSFNNNLTTIKSISQELNLLEETINPINDLKFLIENYSTGKFKPHVTLYDNYYESNIKQIFGVDLNVLSRLDKKSVPMIIQCILSHLDSVYPDLVNDEERINLWVKPIHLSNVHKLRFQLNELNDAKSINEILKLNHPLVITNVLKLYFMELPDSIIPNNYYEIIKSLYVNYQDDSDYRINGLQNVLSELPKCNLATLDALLTHLKRLINIIGSKDEELAKKLQNNLSKEFSLLILNPKQDATTNPETYSKDKHLINLMNDLFEYKETIFNELRRNRSKLNGSGVSSRNVSRDNSTKSTQSKAKTTTKENPSESLAAKSKSRLESRLQRAVTKDKPQPSPPANQRTTSSNSITTTSLPSEQKTPSRSRSPNKFSSRSLSPTKKNLSSLLKDESSSARKESPVSYRSQKDIIYDTNSNNEFSPTPPPKFIPSLHRKSSVKDLASQFESNSKEDLTLEKSSSNKS</sequence>
<feature type="region of interest" description="Disordered" evidence="2">
    <location>
        <begin position="672"/>
        <end position="856"/>
    </location>
</feature>
<dbReference type="Gene3D" id="1.10.555.10">
    <property type="entry name" value="Rho GTPase activation protein"/>
    <property type="match status" value="1"/>
</dbReference>
<evidence type="ECO:0000259" key="5">
    <source>
        <dbReference type="PROSITE" id="PS51741"/>
    </source>
</evidence>
<dbReference type="PANTHER" id="PTHR23065">
    <property type="entry name" value="PROLINE-SERINE-THREONINE PHOSPHATASE INTERACTING PROTEIN 1"/>
    <property type="match status" value="1"/>
</dbReference>
<feature type="compositionally biased region" description="Basic and acidic residues" evidence="2">
    <location>
        <begin position="714"/>
        <end position="729"/>
    </location>
</feature>
<evidence type="ECO:0000259" key="3">
    <source>
        <dbReference type="PROSITE" id="PS50186"/>
    </source>
</evidence>
<dbReference type="Proteomes" id="UP001152885">
    <property type="component" value="Unassembled WGS sequence"/>
</dbReference>
<keyword evidence="1" id="KW-0175">Coiled coil</keyword>
<feature type="domain" description="DEP" evidence="3">
    <location>
        <begin position="228"/>
        <end position="291"/>
    </location>
</feature>
<dbReference type="Pfam" id="PF00611">
    <property type="entry name" value="FCH"/>
    <property type="match status" value="1"/>
</dbReference>
<proteinExistence type="predicted"/>
<dbReference type="AlphaFoldDB" id="A0A9W4TSN6"/>
<dbReference type="GO" id="GO:0007264">
    <property type="term" value="P:small GTPase-mediated signal transduction"/>
    <property type="evidence" value="ECO:0007669"/>
    <property type="project" value="TreeGrafter"/>
</dbReference>
<dbReference type="InterPro" id="IPR008936">
    <property type="entry name" value="Rho_GTPase_activation_prot"/>
</dbReference>